<feature type="region of interest" description="Disordered" evidence="1">
    <location>
        <begin position="21"/>
        <end position="48"/>
    </location>
</feature>
<dbReference type="InterPro" id="IPR017946">
    <property type="entry name" value="PLC-like_Pdiesterase_TIM-brl"/>
</dbReference>
<comment type="caution">
    <text evidence="3">The sequence shown here is derived from an EMBL/GenBank/DDBJ whole genome shotgun (WGS) entry which is preliminary data.</text>
</comment>
<dbReference type="EMBL" id="JBHTBF010000002">
    <property type="protein sequence ID" value="MFC7316802.1"/>
    <property type="molecule type" value="Genomic_DNA"/>
</dbReference>
<dbReference type="Proteomes" id="UP001596547">
    <property type="component" value="Unassembled WGS sequence"/>
</dbReference>
<evidence type="ECO:0000256" key="1">
    <source>
        <dbReference type="SAM" id="MobiDB-lite"/>
    </source>
</evidence>
<evidence type="ECO:0000313" key="4">
    <source>
        <dbReference type="Proteomes" id="UP001596547"/>
    </source>
</evidence>
<accession>A0ABD6A8T1</accession>
<feature type="domain" description="GP-PDE" evidence="2">
    <location>
        <begin position="49"/>
        <end position="328"/>
    </location>
</feature>
<dbReference type="InterPro" id="IPR006311">
    <property type="entry name" value="TAT_signal"/>
</dbReference>
<dbReference type="RefSeq" id="WP_276303935.1">
    <property type="nucleotide sequence ID" value="NZ_CP119992.1"/>
</dbReference>
<dbReference type="Gene3D" id="3.20.20.190">
    <property type="entry name" value="Phosphatidylinositol (PI) phosphodiesterase"/>
    <property type="match status" value="1"/>
</dbReference>
<protein>
    <submittedName>
        <fullName evidence="3">Glycerophosphodiester phosphodiesterase</fullName>
    </submittedName>
</protein>
<sequence length="330" mass="35816">MRDGLDRRTFVKGAGATAAGAALGVGTATADEEERDRETKSSTRSDEEPAVIAHRGFAGQYPENTVGAVELAARGGRGPAAARRGADMIEIDVVPTGDDDVVVFHDDRLSERDGGERGLTDADGVVWETPTEEVLDAEVLGSGETVPLLTDVMDAIPTGVAVNVEFKNPGSFDVRFAEKLDEDELAQQEEIWRPFTERVIDIVAEYDNEILVSSFYEAALSTVREAAPEIPVAPLLWNSIEDGLEVARRYDAEAVHPPYNMIRDTPFFADPYYTEGPWEGVDLLAVAHEEGREVNVYTLGTWYQAQELAAAGVDGLIVDYPGLLGFGARR</sequence>
<gene>
    <name evidence="3" type="ORF">ACFQPE_08350</name>
</gene>
<organism evidence="3 4">
    <name type="scientific">Halomarina halobia</name>
    <dbReference type="NCBI Taxonomy" id="3033386"/>
    <lineage>
        <taxon>Archaea</taxon>
        <taxon>Methanobacteriati</taxon>
        <taxon>Methanobacteriota</taxon>
        <taxon>Stenosarchaea group</taxon>
        <taxon>Halobacteria</taxon>
        <taxon>Halobacteriales</taxon>
        <taxon>Natronomonadaceae</taxon>
        <taxon>Halomarina</taxon>
    </lineage>
</organism>
<evidence type="ECO:0000259" key="2">
    <source>
        <dbReference type="PROSITE" id="PS51704"/>
    </source>
</evidence>
<keyword evidence="4" id="KW-1185">Reference proteome</keyword>
<dbReference type="PROSITE" id="PS51704">
    <property type="entry name" value="GP_PDE"/>
    <property type="match status" value="1"/>
</dbReference>
<dbReference type="Pfam" id="PF03009">
    <property type="entry name" value="GDPD"/>
    <property type="match status" value="1"/>
</dbReference>
<dbReference type="SUPFAM" id="SSF51695">
    <property type="entry name" value="PLC-like phosphodiesterases"/>
    <property type="match status" value="1"/>
</dbReference>
<reference evidence="3 4" key="1">
    <citation type="journal article" date="2019" name="Int. J. Syst. Evol. Microbiol.">
        <title>The Global Catalogue of Microorganisms (GCM) 10K type strain sequencing project: providing services to taxonomists for standard genome sequencing and annotation.</title>
        <authorList>
            <consortium name="The Broad Institute Genomics Platform"/>
            <consortium name="The Broad Institute Genome Sequencing Center for Infectious Disease"/>
            <person name="Wu L."/>
            <person name="Ma J."/>
        </authorList>
    </citation>
    <scope>NUCLEOTIDE SEQUENCE [LARGE SCALE GENOMIC DNA]</scope>
    <source>
        <strain evidence="3 4">PSR21</strain>
    </source>
</reference>
<dbReference type="InterPro" id="IPR030395">
    <property type="entry name" value="GP_PDE_dom"/>
</dbReference>
<evidence type="ECO:0000313" key="3">
    <source>
        <dbReference type="EMBL" id="MFC7316802.1"/>
    </source>
</evidence>
<name>A0ABD6A8T1_9EURY</name>
<proteinExistence type="predicted"/>
<feature type="compositionally biased region" description="Basic and acidic residues" evidence="1">
    <location>
        <begin position="36"/>
        <end position="47"/>
    </location>
</feature>
<dbReference type="PROSITE" id="PS51318">
    <property type="entry name" value="TAT"/>
    <property type="match status" value="1"/>
</dbReference>
<dbReference type="CDD" id="cd08556">
    <property type="entry name" value="GDPD"/>
    <property type="match status" value="1"/>
</dbReference>
<dbReference type="PANTHER" id="PTHR46211">
    <property type="entry name" value="GLYCEROPHOSPHORYL DIESTER PHOSPHODIESTERASE"/>
    <property type="match status" value="1"/>
</dbReference>
<dbReference type="AlphaFoldDB" id="A0ABD6A8T1"/>
<dbReference type="PANTHER" id="PTHR46211:SF14">
    <property type="entry name" value="GLYCEROPHOSPHODIESTER PHOSPHODIESTERASE"/>
    <property type="match status" value="1"/>
</dbReference>
<dbReference type="GeneID" id="79316546"/>